<dbReference type="Pfam" id="PF13412">
    <property type="entry name" value="HTH_24"/>
    <property type="match status" value="1"/>
</dbReference>
<organism evidence="6 7">
    <name type="scientific">Agromyces allii</name>
    <dbReference type="NCBI Taxonomy" id="393607"/>
    <lineage>
        <taxon>Bacteria</taxon>
        <taxon>Bacillati</taxon>
        <taxon>Actinomycetota</taxon>
        <taxon>Actinomycetes</taxon>
        <taxon>Micrococcales</taxon>
        <taxon>Microbacteriaceae</taxon>
        <taxon>Agromyces</taxon>
    </lineage>
</organism>
<dbReference type="PRINTS" id="PR00033">
    <property type="entry name" value="HTHASNC"/>
</dbReference>
<evidence type="ECO:0000259" key="5">
    <source>
        <dbReference type="Pfam" id="PF13404"/>
    </source>
</evidence>
<name>A0ABN2QY02_9MICO</name>
<dbReference type="SUPFAM" id="SSF46785">
    <property type="entry name" value="Winged helix' DNA-binding domain"/>
    <property type="match status" value="1"/>
</dbReference>
<evidence type="ECO:0000259" key="4">
    <source>
        <dbReference type="Pfam" id="PF01037"/>
    </source>
</evidence>
<dbReference type="PANTHER" id="PTHR30154">
    <property type="entry name" value="LEUCINE-RESPONSIVE REGULATORY PROTEIN"/>
    <property type="match status" value="1"/>
</dbReference>
<dbReference type="InterPro" id="IPR000485">
    <property type="entry name" value="AsnC-type_HTH_dom"/>
</dbReference>
<keyword evidence="1" id="KW-0805">Transcription regulation</keyword>
<dbReference type="EMBL" id="BAAAMK010000005">
    <property type="protein sequence ID" value="GAA1960196.1"/>
    <property type="molecule type" value="Genomic_DNA"/>
</dbReference>
<keyword evidence="2" id="KW-0238">DNA-binding</keyword>
<proteinExistence type="predicted"/>
<sequence>MRASGLDDLDLQILHALQVEPRVPWTALAPILGSDPATLARRWARIERAGFAWLTTLPGSADESAAAIIEFSCAPGQATRTAEELSLDPSVYSIDLTSGRRDLVATLVAPNDAELAEAVIERFGRLTGVRSVQSHIVNLTLRLGSNWTVRALSDAQVDRIPAPRPPRAGSARHVDPTVVEGMRRVLERDGRASYGTIAERLGISPQRAGDYLARLRQTDRLLIRADVSGPYSTWPIVSWFFIQAPTATIESSAAKLAEMPEVQFATVVTGPYNVIVAVSSKSRAEVVRREADLERSLPGARIVDRSMVLRVHKHLGRLISPEGFATGESIPLA</sequence>
<dbReference type="SMART" id="SM00344">
    <property type="entry name" value="HTH_ASNC"/>
    <property type="match status" value="1"/>
</dbReference>
<evidence type="ECO:0000256" key="2">
    <source>
        <dbReference type="ARBA" id="ARBA00023125"/>
    </source>
</evidence>
<dbReference type="Gene3D" id="3.30.70.920">
    <property type="match status" value="2"/>
</dbReference>
<dbReference type="SUPFAM" id="SSF54909">
    <property type="entry name" value="Dimeric alpha+beta barrel"/>
    <property type="match status" value="2"/>
</dbReference>
<protein>
    <submittedName>
        <fullName evidence="6">Lrp/AsnC family transcriptional regulator</fullName>
    </submittedName>
</protein>
<keyword evidence="7" id="KW-1185">Reference proteome</keyword>
<evidence type="ECO:0000256" key="1">
    <source>
        <dbReference type="ARBA" id="ARBA00023015"/>
    </source>
</evidence>
<feature type="domain" description="Transcription regulator AsnC/Lrp ligand binding" evidence="4">
    <location>
        <begin position="69"/>
        <end position="137"/>
    </location>
</feature>
<feature type="domain" description="HTH asnC-type" evidence="5">
    <location>
        <begin position="6"/>
        <end position="45"/>
    </location>
</feature>
<dbReference type="PANTHER" id="PTHR30154:SF34">
    <property type="entry name" value="TRANSCRIPTIONAL REGULATOR AZLB"/>
    <property type="match status" value="1"/>
</dbReference>
<dbReference type="Gene3D" id="1.10.10.10">
    <property type="entry name" value="Winged helix-like DNA-binding domain superfamily/Winged helix DNA-binding domain"/>
    <property type="match status" value="1"/>
</dbReference>
<dbReference type="Proteomes" id="UP001499954">
    <property type="component" value="Unassembled WGS sequence"/>
</dbReference>
<dbReference type="Pfam" id="PF01037">
    <property type="entry name" value="AsnC_trans_reg"/>
    <property type="match status" value="1"/>
</dbReference>
<gene>
    <name evidence="6" type="ORF">GCM10009717_28690</name>
</gene>
<reference evidence="6 7" key="1">
    <citation type="journal article" date="2019" name="Int. J. Syst. Evol. Microbiol.">
        <title>The Global Catalogue of Microorganisms (GCM) 10K type strain sequencing project: providing services to taxonomists for standard genome sequencing and annotation.</title>
        <authorList>
            <consortium name="The Broad Institute Genomics Platform"/>
            <consortium name="The Broad Institute Genome Sequencing Center for Infectious Disease"/>
            <person name="Wu L."/>
            <person name="Ma J."/>
        </authorList>
    </citation>
    <scope>NUCLEOTIDE SEQUENCE [LARGE SCALE GENOMIC DNA]</scope>
    <source>
        <strain evidence="6 7">JCM 13584</strain>
    </source>
</reference>
<evidence type="ECO:0000256" key="3">
    <source>
        <dbReference type="ARBA" id="ARBA00023163"/>
    </source>
</evidence>
<comment type="caution">
    <text evidence="6">The sequence shown here is derived from an EMBL/GenBank/DDBJ whole genome shotgun (WGS) entry which is preliminary data.</text>
</comment>
<dbReference type="InterPro" id="IPR036390">
    <property type="entry name" value="WH_DNA-bd_sf"/>
</dbReference>
<dbReference type="InterPro" id="IPR019888">
    <property type="entry name" value="Tscrpt_reg_AsnC-like"/>
</dbReference>
<keyword evidence="3" id="KW-0804">Transcription</keyword>
<dbReference type="InterPro" id="IPR011008">
    <property type="entry name" value="Dimeric_a/b-barrel"/>
</dbReference>
<dbReference type="Pfam" id="PF13404">
    <property type="entry name" value="HTH_AsnC-type"/>
    <property type="match status" value="1"/>
</dbReference>
<evidence type="ECO:0000313" key="7">
    <source>
        <dbReference type="Proteomes" id="UP001499954"/>
    </source>
</evidence>
<accession>A0ABN2QY02</accession>
<dbReference type="InterPro" id="IPR036388">
    <property type="entry name" value="WH-like_DNA-bd_sf"/>
</dbReference>
<dbReference type="InterPro" id="IPR019887">
    <property type="entry name" value="Tscrpt_reg_AsnC/Lrp_C"/>
</dbReference>
<evidence type="ECO:0000313" key="6">
    <source>
        <dbReference type="EMBL" id="GAA1960196.1"/>
    </source>
</evidence>